<keyword evidence="3" id="KW-0645">Protease</keyword>
<dbReference type="InterPro" id="IPR012338">
    <property type="entry name" value="Beta-lactam/transpept-like"/>
</dbReference>
<dbReference type="PANTHER" id="PTHR46825">
    <property type="entry name" value="D-ALANYL-D-ALANINE-CARBOXYPEPTIDASE/ENDOPEPTIDASE AMPH"/>
    <property type="match status" value="1"/>
</dbReference>
<organism evidence="3 4">
    <name type="scientific">Catenuloplanes nepalensis</name>
    <dbReference type="NCBI Taxonomy" id="587533"/>
    <lineage>
        <taxon>Bacteria</taxon>
        <taxon>Bacillati</taxon>
        <taxon>Actinomycetota</taxon>
        <taxon>Actinomycetes</taxon>
        <taxon>Micromonosporales</taxon>
        <taxon>Micromonosporaceae</taxon>
        <taxon>Catenuloplanes</taxon>
    </lineage>
</organism>
<reference evidence="3 4" key="1">
    <citation type="submission" date="2023-07" db="EMBL/GenBank/DDBJ databases">
        <title>Sequencing the genomes of 1000 actinobacteria strains.</title>
        <authorList>
            <person name="Klenk H.-P."/>
        </authorList>
    </citation>
    <scope>NUCLEOTIDE SEQUENCE [LARGE SCALE GENOMIC DNA]</scope>
    <source>
        <strain evidence="3 4">DSM 44710</strain>
    </source>
</reference>
<evidence type="ECO:0000256" key="1">
    <source>
        <dbReference type="SAM" id="SignalP"/>
    </source>
</evidence>
<feature type="domain" description="Beta-lactamase-related" evidence="2">
    <location>
        <begin position="40"/>
        <end position="346"/>
    </location>
</feature>
<sequence>MMRHGHRLGLAAMAATMLIGVAAPGVAVAGTGADRPELRDAMRAAVDAGLTGVQLRVHDEHGEWAGSAGLRELGRPGAPPTDGRFRIGSNTKTFTAALMLQLVAEDRIGLDDVVADRLPEFGLDRRITVRMLLQHTSGLFNFTGEYYDDGTVTPGIVWSGREWVDSRFRTYRPAELVRFALSKPPRFAPGTDWNYSNTNYVVVRLLIEKVSGRSYAEEMSRRILRPLGLRDTTVPGTSPEIHGPHAHSYYRYEEDGRQVTVDVTRQNPSWISSAGDMISTTEDLHTFFDALLDGKLIPEALLAEMREPEPMSGAYGYGLGVMVQDTGAACSGVVLTHNGSVQGSAALMYSTLDGSRTLEASITYVDDAAGSTVGPGQAAIARLFTTVFCPA</sequence>
<dbReference type="EC" id="3.4.16.4" evidence="3"/>
<protein>
    <submittedName>
        <fullName evidence="3">D-alanyl-D-alanine carboxypeptidase</fullName>
        <ecNumber evidence="3">3.4.16.4</ecNumber>
    </submittedName>
</protein>
<dbReference type="Pfam" id="PF00144">
    <property type="entry name" value="Beta-lactamase"/>
    <property type="match status" value="1"/>
</dbReference>
<dbReference type="RefSeq" id="WP_306828701.1">
    <property type="nucleotide sequence ID" value="NZ_JAUSRA010000001.1"/>
</dbReference>
<feature type="chain" id="PRO_5047414157" evidence="1">
    <location>
        <begin position="30"/>
        <end position="391"/>
    </location>
</feature>
<evidence type="ECO:0000313" key="4">
    <source>
        <dbReference type="Proteomes" id="UP001240984"/>
    </source>
</evidence>
<evidence type="ECO:0000259" key="2">
    <source>
        <dbReference type="Pfam" id="PF00144"/>
    </source>
</evidence>
<dbReference type="InterPro" id="IPR001466">
    <property type="entry name" value="Beta-lactam-related"/>
</dbReference>
<dbReference type="EMBL" id="JAUSRA010000001">
    <property type="protein sequence ID" value="MDP9793630.1"/>
    <property type="molecule type" value="Genomic_DNA"/>
</dbReference>
<comment type="caution">
    <text evidence="3">The sequence shown here is derived from an EMBL/GenBank/DDBJ whole genome shotgun (WGS) entry which is preliminary data.</text>
</comment>
<keyword evidence="4" id="KW-1185">Reference proteome</keyword>
<dbReference type="Gene3D" id="3.40.710.10">
    <property type="entry name" value="DD-peptidase/beta-lactamase superfamily"/>
    <property type="match status" value="1"/>
</dbReference>
<dbReference type="SUPFAM" id="SSF56601">
    <property type="entry name" value="beta-lactamase/transpeptidase-like"/>
    <property type="match status" value="1"/>
</dbReference>
<accession>A0ABT9MQD8</accession>
<dbReference type="GO" id="GO:0009002">
    <property type="term" value="F:serine-type D-Ala-D-Ala carboxypeptidase activity"/>
    <property type="evidence" value="ECO:0007669"/>
    <property type="project" value="UniProtKB-EC"/>
</dbReference>
<name>A0ABT9MQD8_9ACTN</name>
<keyword evidence="3" id="KW-0378">Hydrolase</keyword>
<gene>
    <name evidence="3" type="ORF">J2S43_002142</name>
</gene>
<dbReference type="PANTHER" id="PTHR46825:SF7">
    <property type="entry name" value="D-ALANYL-D-ALANINE CARBOXYPEPTIDASE"/>
    <property type="match status" value="1"/>
</dbReference>
<dbReference type="Proteomes" id="UP001240984">
    <property type="component" value="Unassembled WGS sequence"/>
</dbReference>
<evidence type="ECO:0000313" key="3">
    <source>
        <dbReference type="EMBL" id="MDP9793630.1"/>
    </source>
</evidence>
<feature type="signal peptide" evidence="1">
    <location>
        <begin position="1"/>
        <end position="29"/>
    </location>
</feature>
<dbReference type="InterPro" id="IPR050491">
    <property type="entry name" value="AmpC-like"/>
</dbReference>
<keyword evidence="1" id="KW-0732">Signal</keyword>
<keyword evidence="3" id="KW-0121">Carboxypeptidase</keyword>
<proteinExistence type="predicted"/>